<evidence type="ECO:0000313" key="12">
    <source>
        <dbReference type="Proteomes" id="UP001201812"/>
    </source>
</evidence>
<evidence type="ECO:0000256" key="2">
    <source>
        <dbReference type="ARBA" id="ARBA00007683"/>
    </source>
</evidence>
<keyword evidence="8" id="KW-0072">Autophagy</keyword>
<keyword evidence="5" id="KW-0963">Cytoplasm</keyword>
<dbReference type="Proteomes" id="UP001201812">
    <property type="component" value="Unassembled WGS sequence"/>
</dbReference>
<dbReference type="InterPro" id="IPR007135">
    <property type="entry name" value="Atg3/Atg10"/>
</dbReference>
<evidence type="ECO:0000256" key="3">
    <source>
        <dbReference type="ARBA" id="ARBA00017573"/>
    </source>
</evidence>
<dbReference type="GO" id="GO:0000422">
    <property type="term" value="P:autophagy of mitochondrion"/>
    <property type="evidence" value="ECO:0007669"/>
    <property type="project" value="TreeGrafter"/>
</dbReference>
<proteinExistence type="inferred from homology"/>
<dbReference type="Pfam" id="PF03987">
    <property type="entry name" value="Autophagy_act_C"/>
    <property type="match status" value="1"/>
</dbReference>
<dbReference type="GO" id="GO:0000407">
    <property type="term" value="C:phagophore assembly site"/>
    <property type="evidence" value="ECO:0007669"/>
    <property type="project" value="TreeGrafter"/>
</dbReference>
<comment type="subcellular location">
    <subcellularLocation>
        <location evidence="1">Cytoplasm</location>
    </subcellularLocation>
</comment>
<evidence type="ECO:0000256" key="1">
    <source>
        <dbReference type="ARBA" id="ARBA00004496"/>
    </source>
</evidence>
<dbReference type="AlphaFoldDB" id="A0AAD4NE62"/>
<evidence type="ECO:0000256" key="5">
    <source>
        <dbReference type="ARBA" id="ARBA00022490"/>
    </source>
</evidence>
<dbReference type="EMBL" id="JAKKPZ010000002">
    <property type="protein sequence ID" value="KAI1726485.1"/>
    <property type="molecule type" value="Genomic_DNA"/>
</dbReference>
<dbReference type="PANTHER" id="PTHR12866:SF2">
    <property type="entry name" value="UBIQUITIN-LIKE-CONJUGATING ENZYME ATG3"/>
    <property type="match status" value="1"/>
</dbReference>
<protein>
    <recommendedName>
        <fullName evidence="3">Ubiquitin-like-conjugating enzyme ATG3</fullName>
    </recommendedName>
    <alternativeName>
        <fullName evidence="9">Autophagy-related protein 3</fullName>
    </alternativeName>
</protein>
<dbReference type="GO" id="GO:0000045">
    <property type="term" value="P:autophagosome assembly"/>
    <property type="evidence" value="ECO:0007669"/>
    <property type="project" value="TreeGrafter"/>
</dbReference>
<accession>A0AAD4NE62</accession>
<sequence length="322" mass="36835">MNDLVNSFKSAALSVGEMLTPVLRESKFKETGVLTPEEFVAAGDHLVHHCPTWSWSAAGDSSRTKDYLPPNKQFLITRRVPCHQRCGQMDYDSRLEKIINESTQEGGEADEWVDTHFFETTAETTDKQKEDAETEDSNQLEDKEQEATQADSDEDDDEGGNVVDMDSFLESGAIEDEDPNLYITYKNDTKSDAQNDVDGEALVSTRTYDLHITYDKYYQVPRFWLIGYNEQGKPLTVEQMKEDFSQDHADKTITLESHPQMSNMVLATIHPCRHAAVMKRLIEQFTENGKELSVLHYLYIFLKFVQAVIPTVEYDYTRSIQL</sequence>
<evidence type="ECO:0000256" key="4">
    <source>
        <dbReference type="ARBA" id="ARBA00022448"/>
    </source>
</evidence>
<dbReference type="GO" id="GO:0044804">
    <property type="term" value="P:nucleophagy"/>
    <property type="evidence" value="ECO:0007669"/>
    <property type="project" value="TreeGrafter"/>
</dbReference>
<dbReference type="GO" id="GO:0015031">
    <property type="term" value="P:protein transport"/>
    <property type="evidence" value="ECO:0007669"/>
    <property type="project" value="UniProtKB-KW"/>
</dbReference>
<keyword evidence="7" id="KW-0653">Protein transport</keyword>
<dbReference type="Gene3D" id="3.30.1460.50">
    <property type="match status" value="1"/>
</dbReference>
<gene>
    <name evidence="11" type="ORF">DdX_03205</name>
</gene>
<evidence type="ECO:0000256" key="7">
    <source>
        <dbReference type="ARBA" id="ARBA00022927"/>
    </source>
</evidence>
<name>A0AAD4NE62_9BILA</name>
<feature type="region of interest" description="Disordered" evidence="10">
    <location>
        <begin position="122"/>
        <end position="164"/>
    </location>
</feature>
<dbReference type="GO" id="GO:0005829">
    <property type="term" value="C:cytosol"/>
    <property type="evidence" value="ECO:0007669"/>
    <property type="project" value="TreeGrafter"/>
</dbReference>
<comment type="caution">
    <text evidence="11">The sequence shown here is derived from an EMBL/GenBank/DDBJ whole genome shotgun (WGS) entry which is preliminary data.</text>
</comment>
<evidence type="ECO:0000256" key="8">
    <source>
        <dbReference type="ARBA" id="ARBA00023006"/>
    </source>
</evidence>
<evidence type="ECO:0000256" key="10">
    <source>
        <dbReference type="SAM" id="MobiDB-lite"/>
    </source>
</evidence>
<comment type="similarity">
    <text evidence="2">Belongs to the ATG3 family.</text>
</comment>
<dbReference type="GO" id="GO:0019776">
    <property type="term" value="F:Atg8-family ligase activity"/>
    <property type="evidence" value="ECO:0007669"/>
    <property type="project" value="TreeGrafter"/>
</dbReference>
<evidence type="ECO:0000313" key="11">
    <source>
        <dbReference type="EMBL" id="KAI1726485.1"/>
    </source>
</evidence>
<keyword evidence="12" id="KW-1185">Reference proteome</keyword>
<evidence type="ECO:0000256" key="9">
    <source>
        <dbReference type="ARBA" id="ARBA00034553"/>
    </source>
</evidence>
<reference evidence="11" key="1">
    <citation type="submission" date="2022-01" db="EMBL/GenBank/DDBJ databases">
        <title>Genome Sequence Resource for Two Populations of Ditylenchus destructor, the Migratory Endoparasitic Phytonematode.</title>
        <authorList>
            <person name="Zhang H."/>
            <person name="Lin R."/>
            <person name="Xie B."/>
        </authorList>
    </citation>
    <scope>NUCLEOTIDE SEQUENCE</scope>
    <source>
        <strain evidence="11">BazhouSP</strain>
    </source>
</reference>
<dbReference type="PANTHER" id="PTHR12866">
    <property type="entry name" value="UBIQUITIN-LIKE-CONJUGATING ENZYME ATG3"/>
    <property type="match status" value="1"/>
</dbReference>
<evidence type="ECO:0000256" key="6">
    <source>
        <dbReference type="ARBA" id="ARBA00022786"/>
    </source>
</evidence>
<keyword evidence="6" id="KW-0833">Ubl conjugation pathway</keyword>
<dbReference type="GO" id="GO:0061723">
    <property type="term" value="P:glycophagy"/>
    <property type="evidence" value="ECO:0007669"/>
    <property type="project" value="TreeGrafter"/>
</dbReference>
<keyword evidence="4" id="KW-0813">Transport</keyword>
<organism evidence="11 12">
    <name type="scientific">Ditylenchus destructor</name>
    <dbReference type="NCBI Taxonomy" id="166010"/>
    <lineage>
        <taxon>Eukaryota</taxon>
        <taxon>Metazoa</taxon>
        <taxon>Ecdysozoa</taxon>
        <taxon>Nematoda</taxon>
        <taxon>Chromadorea</taxon>
        <taxon>Rhabditida</taxon>
        <taxon>Tylenchina</taxon>
        <taxon>Tylenchomorpha</taxon>
        <taxon>Sphaerularioidea</taxon>
        <taxon>Anguinidae</taxon>
        <taxon>Anguininae</taxon>
        <taxon>Ditylenchus</taxon>
    </lineage>
</organism>